<organism evidence="2 3">
    <name type="scientific">Desmophyllum pertusum</name>
    <dbReference type="NCBI Taxonomy" id="174260"/>
    <lineage>
        <taxon>Eukaryota</taxon>
        <taxon>Metazoa</taxon>
        <taxon>Cnidaria</taxon>
        <taxon>Anthozoa</taxon>
        <taxon>Hexacorallia</taxon>
        <taxon>Scleractinia</taxon>
        <taxon>Caryophylliina</taxon>
        <taxon>Caryophylliidae</taxon>
        <taxon>Desmophyllum</taxon>
    </lineage>
</organism>
<dbReference type="EMBL" id="MU826901">
    <property type="protein sequence ID" value="KAJ7369600.1"/>
    <property type="molecule type" value="Genomic_DNA"/>
</dbReference>
<accession>A0A9X0CNA1</accession>
<comment type="caution">
    <text evidence="2">The sequence shown here is derived from an EMBL/GenBank/DDBJ whole genome shotgun (WGS) entry which is preliminary data.</text>
</comment>
<gene>
    <name evidence="2" type="ORF">OS493_037727</name>
</gene>
<dbReference type="OrthoDB" id="6009846at2759"/>
<proteinExistence type="predicted"/>
<sequence>AAVESVDDASQVTTGETAKLYFARSVHESRKDYREARASLNNTILPSSLKTDFYIWNSTHLILMIKHTTFNDSGDYAVEYVFGGVTDNEKTMKRLQIVEGKPTTTSTSTKNGPSQEVSPNSTSTPGKPTTTSTSTKNGPSQEVSPNSTSTPGKNFFILNIVFGFLR</sequence>
<protein>
    <submittedName>
        <fullName evidence="2">Uncharacterized protein</fullName>
    </submittedName>
</protein>
<dbReference type="Proteomes" id="UP001163046">
    <property type="component" value="Unassembled WGS sequence"/>
</dbReference>
<feature type="non-terminal residue" evidence="2">
    <location>
        <position position="166"/>
    </location>
</feature>
<dbReference type="AlphaFoldDB" id="A0A9X0CNA1"/>
<reference evidence="2" key="1">
    <citation type="submission" date="2023-01" db="EMBL/GenBank/DDBJ databases">
        <title>Genome assembly of the deep-sea coral Lophelia pertusa.</title>
        <authorList>
            <person name="Herrera S."/>
            <person name="Cordes E."/>
        </authorList>
    </citation>
    <scope>NUCLEOTIDE SEQUENCE</scope>
    <source>
        <strain evidence="2">USNM1676648</strain>
        <tissue evidence="2">Polyp</tissue>
    </source>
</reference>
<feature type="compositionally biased region" description="Low complexity" evidence="1">
    <location>
        <begin position="118"/>
        <end position="140"/>
    </location>
</feature>
<evidence type="ECO:0000313" key="3">
    <source>
        <dbReference type="Proteomes" id="UP001163046"/>
    </source>
</evidence>
<evidence type="ECO:0000256" key="1">
    <source>
        <dbReference type="SAM" id="MobiDB-lite"/>
    </source>
</evidence>
<feature type="compositionally biased region" description="Polar residues" evidence="1">
    <location>
        <begin position="102"/>
        <end position="117"/>
    </location>
</feature>
<feature type="region of interest" description="Disordered" evidence="1">
    <location>
        <begin position="97"/>
        <end position="149"/>
    </location>
</feature>
<name>A0A9X0CNA1_9CNID</name>
<keyword evidence="3" id="KW-1185">Reference proteome</keyword>
<evidence type="ECO:0000313" key="2">
    <source>
        <dbReference type="EMBL" id="KAJ7369600.1"/>
    </source>
</evidence>